<comment type="caution">
    <text evidence="2">The sequence shown here is derived from an EMBL/GenBank/DDBJ whole genome shotgun (WGS) entry which is preliminary data.</text>
</comment>
<accession>A0A813EPP8</accession>
<organism evidence="2 3">
    <name type="scientific">Polarella glacialis</name>
    <name type="common">Dinoflagellate</name>
    <dbReference type="NCBI Taxonomy" id="89957"/>
    <lineage>
        <taxon>Eukaryota</taxon>
        <taxon>Sar</taxon>
        <taxon>Alveolata</taxon>
        <taxon>Dinophyceae</taxon>
        <taxon>Suessiales</taxon>
        <taxon>Suessiaceae</taxon>
        <taxon>Polarella</taxon>
    </lineage>
</organism>
<feature type="non-terminal residue" evidence="2">
    <location>
        <position position="1"/>
    </location>
</feature>
<evidence type="ECO:0000313" key="3">
    <source>
        <dbReference type="Proteomes" id="UP000654075"/>
    </source>
</evidence>
<feature type="non-terminal residue" evidence="2">
    <location>
        <position position="107"/>
    </location>
</feature>
<reference evidence="2" key="1">
    <citation type="submission" date="2021-02" db="EMBL/GenBank/DDBJ databases">
        <authorList>
            <person name="Dougan E. K."/>
            <person name="Rhodes N."/>
            <person name="Thang M."/>
            <person name="Chan C."/>
        </authorList>
    </citation>
    <scope>NUCLEOTIDE SEQUENCE</scope>
</reference>
<dbReference type="AlphaFoldDB" id="A0A813EPP8"/>
<dbReference type="EMBL" id="CAJNNV010015055">
    <property type="protein sequence ID" value="CAE8603123.1"/>
    <property type="molecule type" value="Genomic_DNA"/>
</dbReference>
<evidence type="ECO:0000256" key="1">
    <source>
        <dbReference type="SAM" id="MobiDB-lite"/>
    </source>
</evidence>
<feature type="region of interest" description="Disordered" evidence="1">
    <location>
        <begin position="1"/>
        <end position="21"/>
    </location>
</feature>
<feature type="compositionally biased region" description="Basic and acidic residues" evidence="1">
    <location>
        <begin position="9"/>
        <end position="19"/>
    </location>
</feature>
<dbReference type="Proteomes" id="UP000654075">
    <property type="component" value="Unassembled WGS sequence"/>
</dbReference>
<keyword evidence="3" id="KW-1185">Reference proteome</keyword>
<dbReference type="OrthoDB" id="983479at2759"/>
<gene>
    <name evidence="2" type="ORF">PGLA1383_LOCUS21342</name>
</gene>
<name>A0A813EPP8_POLGL</name>
<sequence length="107" mass="11601">VAAAPKVEALNRAKSEPSEMAKFANKKGISSEDYFHEQDSDSAQARMVRDNRNEKFSGAGAISSSSYFGKEEPEDNFDDWAGMATVARSGLSKGAGMISEYIAKVRD</sequence>
<evidence type="ECO:0000313" key="2">
    <source>
        <dbReference type="EMBL" id="CAE8603123.1"/>
    </source>
</evidence>
<proteinExistence type="predicted"/>
<protein>
    <submittedName>
        <fullName evidence="2">Uncharacterized protein</fullName>
    </submittedName>
</protein>